<proteinExistence type="inferred from homology"/>
<dbReference type="PANTHER" id="PTHR21731">
    <property type="entry name" value="SYNAPTONEMAL COMPLEX CENTRAL ELEMENT PROTEIN 1-LIKE"/>
    <property type="match status" value="1"/>
</dbReference>
<evidence type="ECO:0000313" key="7">
    <source>
        <dbReference type="Proteomes" id="UP000694621"/>
    </source>
</evidence>
<keyword evidence="2 4" id="KW-0175">Coiled coil</keyword>
<dbReference type="PANTHER" id="PTHR21731:SF1">
    <property type="entry name" value="SYNAPTONEMAL COMPLEX CENTRAL ELEMENT PROTEIN 1-LIKE"/>
    <property type="match status" value="1"/>
</dbReference>
<evidence type="ECO:0000313" key="8">
    <source>
        <dbReference type="Proteomes" id="UP000752171"/>
    </source>
</evidence>
<dbReference type="GO" id="GO:0000795">
    <property type="term" value="C:synaptonemal complex"/>
    <property type="evidence" value="ECO:0007669"/>
    <property type="project" value="InterPro"/>
</dbReference>
<dbReference type="Pfam" id="PF15233">
    <property type="entry name" value="SYCE1"/>
    <property type="match status" value="1"/>
</dbReference>
<dbReference type="Proteomes" id="UP000752171">
    <property type="component" value="Unassembled WGS sequence"/>
</dbReference>
<comment type="similarity">
    <text evidence="1">Belongs to the SYCE family.</text>
</comment>
<dbReference type="EMBL" id="JAICCE010000003">
    <property type="protein sequence ID" value="KAG9279857.1"/>
    <property type="molecule type" value="Genomic_DNA"/>
</dbReference>
<protein>
    <submittedName>
        <fullName evidence="5 6">Synaptonemal complex central element protein 1</fullName>
    </submittedName>
</protein>
<evidence type="ECO:0000256" key="4">
    <source>
        <dbReference type="SAM" id="Coils"/>
    </source>
</evidence>
<gene>
    <name evidence="6" type="primary">si:ch211-199g17.9</name>
    <name evidence="5" type="synonym">SYCE1</name>
    <name evidence="5" type="ORF">AMEX_G5418</name>
</gene>
<dbReference type="OrthoDB" id="8931744at2759"/>
<reference evidence="6" key="2">
    <citation type="submission" date="2025-05" db="UniProtKB">
        <authorList>
            <consortium name="Ensembl"/>
        </authorList>
    </citation>
    <scope>IDENTIFICATION</scope>
</reference>
<evidence type="ECO:0000256" key="2">
    <source>
        <dbReference type="ARBA" id="ARBA00023054"/>
    </source>
</evidence>
<evidence type="ECO:0000256" key="3">
    <source>
        <dbReference type="ARBA" id="ARBA00023254"/>
    </source>
</evidence>
<dbReference type="GO" id="GO:0007130">
    <property type="term" value="P:synaptonemal complex assembly"/>
    <property type="evidence" value="ECO:0007669"/>
    <property type="project" value="InterPro"/>
</dbReference>
<dbReference type="GeneID" id="103040109"/>
<evidence type="ECO:0000256" key="1">
    <source>
        <dbReference type="ARBA" id="ARBA00010094"/>
    </source>
</evidence>
<name>A0A8B9LFB6_ASTMX</name>
<sequence length="212" mass="25066">MTIKLESSFNIEDVLKLPQFPFSDNEPKIEELLKKLKKLQQAKLDLEEDVKEAYSLKNTLHDEEDALSIEVLKLQEMLNEKNETCRSLQLKCEDLEQESQRQFELKQQKEELAGQYGCQIQETKLRHRKIRMKFENHLQQLMGQHKNLYTVFTPERLPTEIQSAEYATQQLLKAEQQMLEQVAHLQEQLNKAQATDSVKRMHDELFTKILHS</sequence>
<dbReference type="InterPro" id="IPR026676">
    <property type="entry name" value="SYCE1"/>
</dbReference>
<feature type="coiled-coil region" evidence="4">
    <location>
        <begin position="29"/>
        <end position="115"/>
    </location>
</feature>
<evidence type="ECO:0000313" key="5">
    <source>
        <dbReference type="EMBL" id="KAG9279857.1"/>
    </source>
</evidence>
<dbReference type="RefSeq" id="XP_007245757.3">
    <property type="nucleotide sequence ID" value="XM_007245695.4"/>
</dbReference>
<dbReference type="Ensembl" id="ENSAMXT00005054139.1">
    <property type="protein sequence ID" value="ENSAMXP00005049943.1"/>
    <property type="gene ID" value="ENSAMXG00005022714.1"/>
</dbReference>
<evidence type="ECO:0000313" key="6">
    <source>
        <dbReference type="Ensembl" id="ENSAMXP00005049943.1"/>
    </source>
</evidence>
<keyword evidence="3" id="KW-0469">Meiosis</keyword>
<dbReference type="KEGG" id="amex:103040109"/>
<reference evidence="5 8" key="1">
    <citation type="submission" date="2021-07" db="EMBL/GenBank/DDBJ databases">
        <authorList>
            <person name="Imarazene B."/>
            <person name="Zahm M."/>
            <person name="Klopp C."/>
            <person name="Cabau C."/>
            <person name="Beille S."/>
            <person name="Jouanno E."/>
            <person name="Castinel A."/>
            <person name="Lluch J."/>
            <person name="Gil L."/>
            <person name="Kuchtly C."/>
            <person name="Lopez Roques C."/>
            <person name="Donnadieu C."/>
            <person name="Parrinello H."/>
            <person name="Journot L."/>
            <person name="Du K."/>
            <person name="Schartl M."/>
            <person name="Retaux S."/>
            <person name="Guiguen Y."/>
        </authorList>
    </citation>
    <scope>NUCLEOTIDE SEQUENCE [LARGE SCALE GENOMIC DNA]</scope>
    <source>
        <strain evidence="5">Pach_M1</strain>
        <tissue evidence="5">Testis</tissue>
    </source>
</reference>
<organism evidence="6 7">
    <name type="scientific">Astyanax mexicanus</name>
    <name type="common">Blind cave fish</name>
    <name type="synonym">Astyanax fasciatus mexicanus</name>
    <dbReference type="NCBI Taxonomy" id="7994"/>
    <lineage>
        <taxon>Eukaryota</taxon>
        <taxon>Metazoa</taxon>
        <taxon>Chordata</taxon>
        <taxon>Craniata</taxon>
        <taxon>Vertebrata</taxon>
        <taxon>Euteleostomi</taxon>
        <taxon>Actinopterygii</taxon>
        <taxon>Neopterygii</taxon>
        <taxon>Teleostei</taxon>
        <taxon>Ostariophysi</taxon>
        <taxon>Characiformes</taxon>
        <taxon>Characoidei</taxon>
        <taxon>Acestrorhamphidae</taxon>
        <taxon>Acestrorhamphinae</taxon>
        <taxon>Astyanax</taxon>
    </lineage>
</organism>
<accession>A0A8B9LFB6</accession>
<dbReference type="AlphaFoldDB" id="A0A8B9LFB6"/>
<dbReference type="Proteomes" id="UP000694621">
    <property type="component" value="Unplaced"/>
</dbReference>